<sequence length="45" mass="5186">MPALCLQVQRYLAKNTPYLPCADCFVLSMLFMSLKICSLFRVLML</sequence>
<reference evidence="1" key="1">
    <citation type="journal article" date="2018" name="Antimicrob. Agents Chemother.">
        <title>Molecular Characterization of IMP-1-Producing Enterobacter cloacae Complex Isolates in Tokyo.</title>
        <authorList>
            <person name="Aoki K."/>
            <person name="Harada S."/>
            <person name="Yahara K."/>
            <person name="Ishii Y."/>
            <person name="Motooka D."/>
            <person name="Nakamura S."/>
            <person name="Akeda Y."/>
            <person name="Iida T."/>
            <person name="Tomono K."/>
            <person name="Iwata S."/>
            <person name="Moriya K."/>
            <person name="Tateda K."/>
        </authorList>
    </citation>
    <scope>NUCLEOTIDE SEQUENCE</scope>
    <source>
        <strain evidence="1">TUM11043</strain>
        <plasmid evidence="1">pMTY11043_IncHI2</plasmid>
    </source>
</reference>
<name>A0A286NZG8_9ENTR</name>
<dbReference type="EMBL" id="AP018352">
    <property type="protein sequence ID" value="BBA26113.1"/>
    <property type="molecule type" value="Genomic_DNA"/>
</dbReference>
<geneLocation type="plasmid" evidence="1">
    <name>pMTY11043_IncHI2</name>
</geneLocation>
<organism evidence="1">
    <name type="scientific">Enterobacter hormaechei</name>
    <dbReference type="NCBI Taxonomy" id="158836"/>
    <lineage>
        <taxon>Bacteria</taxon>
        <taxon>Pseudomonadati</taxon>
        <taxon>Pseudomonadota</taxon>
        <taxon>Gammaproteobacteria</taxon>
        <taxon>Enterobacterales</taxon>
        <taxon>Enterobacteriaceae</taxon>
        <taxon>Enterobacter</taxon>
        <taxon>Enterobacter cloacae complex</taxon>
    </lineage>
</organism>
<accession>A0A286NZG8</accession>
<keyword evidence="1" id="KW-0614">Plasmid</keyword>
<proteinExistence type="predicted"/>
<dbReference type="AlphaFoldDB" id="A0A286NZG8"/>
<gene>
    <name evidence="1" type="ORF">TUM11043_00275</name>
</gene>
<evidence type="ECO:0000313" key="1">
    <source>
        <dbReference type="EMBL" id="BBA26113.1"/>
    </source>
</evidence>
<protein>
    <submittedName>
        <fullName evidence="1">Uncharacterized protein</fullName>
    </submittedName>
</protein>